<evidence type="ECO:0000256" key="1">
    <source>
        <dbReference type="SAM" id="MobiDB-lite"/>
    </source>
</evidence>
<dbReference type="EMBL" id="BMRP01000003">
    <property type="protein sequence ID" value="GGU50518.1"/>
    <property type="molecule type" value="Genomic_DNA"/>
</dbReference>
<proteinExistence type="predicted"/>
<organism evidence="2 3">
    <name type="scientific">Streptomyces albospinus</name>
    <dbReference type="NCBI Taxonomy" id="285515"/>
    <lineage>
        <taxon>Bacteria</taxon>
        <taxon>Bacillati</taxon>
        <taxon>Actinomycetota</taxon>
        <taxon>Actinomycetes</taxon>
        <taxon>Kitasatosporales</taxon>
        <taxon>Streptomycetaceae</taxon>
        <taxon>Streptomyces</taxon>
    </lineage>
</organism>
<dbReference type="Proteomes" id="UP000654471">
    <property type="component" value="Unassembled WGS sequence"/>
</dbReference>
<protein>
    <submittedName>
        <fullName evidence="2">Uncharacterized protein</fullName>
    </submittedName>
</protein>
<feature type="region of interest" description="Disordered" evidence="1">
    <location>
        <begin position="1"/>
        <end position="20"/>
    </location>
</feature>
<accession>A0ABQ2URT8</accession>
<evidence type="ECO:0000313" key="3">
    <source>
        <dbReference type="Proteomes" id="UP000654471"/>
    </source>
</evidence>
<comment type="caution">
    <text evidence="2">The sequence shown here is derived from an EMBL/GenBank/DDBJ whole genome shotgun (WGS) entry which is preliminary data.</text>
</comment>
<dbReference type="RefSeq" id="WP_189297709.1">
    <property type="nucleotide sequence ID" value="NZ_BMRP01000003.1"/>
</dbReference>
<gene>
    <name evidence="2" type="ORF">GCM10010211_13560</name>
</gene>
<evidence type="ECO:0000313" key="2">
    <source>
        <dbReference type="EMBL" id="GGU50518.1"/>
    </source>
</evidence>
<keyword evidence="3" id="KW-1185">Reference proteome</keyword>
<sequence length="112" mass="11525">MSRRSQCQAPTAEGATARMHRVTGRPAKILLAAVMVPGDAFGAFRPAQLGAVDCLADGLRSVRQRAGGDWDFALGGKGDEGGLAALVQDFGSDVASGPYPRPVRRLSSATAG</sequence>
<reference evidence="3" key="1">
    <citation type="journal article" date="2019" name="Int. J. Syst. Evol. Microbiol.">
        <title>The Global Catalogue of Microorganisms (GCM) 10K type strain sequencing project: providing services to taxonomists for standard genome sequencing and annotation.</title>
        <authorList>
            <consortium name="The Broad Institute Genomics Platform"/>
            <consortium name="The Broad Institute Genome Sequencing Center for Infectious Disease"/>
            <person name="Wu L."/>
            <person name="Ma J."/>
        </authorList>
    </citation>
    <scope>NUCLEOTIDE SEQUENCE [LARGE SCALE GENOMIC DNA]</scope>
    <source>
        <strain evidence="3">JCM 3399</strain>
    </source>
</reference>
<name>A0ABQ2URT8_9ACTN</name>